<dbReference type="EMBL" id="CAJNYU010002057">
    <property type="protein sequence ID" value="CAF3503004.1"/>
    <property type="molecule type" value="Genomic_DNA"/>
</dbReference>
<evidence type="ECO:0000313" key="2">
    <source>
        <dbReference type="EMBL" id="CAF3503004.1"/>
    </source>
</evidence>
<sequence length="200" mass="23374">MRQRFFVLFSLDHSAKSMVYIRFHLPVLLPSYSTFTGYINNNLIRLCSICLIFFSQPILSSSKSYDRALAIAKSIDEYSCKNYVLTCFFRQRHHPSFDNEQESDNCKYILILHLCLHHDPDTIRICEQSKSKSKSKSTLDRANSELNDEDLRHCFTSSVYKNFYAQHLRSISPARTTVKCQIFTLLFLLISFVIKIRVCC</sequence>
<reference evidence="3" key="1">
    <citation type="submission" date="2021-02" db="EMBL/GenBank/DDBJ databases">
        <authorList>
            <person name="Nowell W R."/>
        </authorList>
    </citation>
    <scope>NUCLEOTIDE SEQUENCE</scope>
</reference>
<name>A0A821BBG7_9BILA</name>
<dbReference type="Proteomes" id="UP000663869">
    <property type="component" value="Unassembled WGS sequence"/>
</dbReference>
<gene>
    <name evidence="2" type="ORF">FME351_LOCUS16903</name>
    <name evidence="4" type="ORF">QYT958_LOCUS12214</name>
    <name evidence="1" type="ORF">TIS948_LOCUS15481</name>
    <name evidence="3" type="ORF">TOA249_LOCUS10070</name>
</gene>
<dbReference type="EMBL" id="CAJOBR010001469">
    <property type="protein sequence ID" value="CAF4610998.1"/>
    <property type="molecule type" value="Genomic_DNA"/>
</dbReference>
<dbReference type="Proteomes" id="UP000663848">
    <property type="component" value="Unassembled WGS sequence"/>
</dbReference>
<proteinExistence type="predicted"/>
<evidence type="ECO:0000313" key="3">
    <source>
        <dbReference type="EMBL" id="CAF4592987.1"/>
    </source>
</evidence>
<evidence type="ECO:0000313" key="4">
    <source>
        <dbReference type="EMBL" id="CAF4610998.1"/>
    </source>
</evidence>
<comment type="caution">
    <text evidence="3">The sequence shown here is derived from an EMBL/GenBank/DDBJ whole genome shotgun (WGS) entry which is preliminary data.</text>
</comment>
<evidence type="ECO:0000313" key="1">
    <source>
        <dbReference type="EMBL" id="CAF3255858.1"/>
    </source>
</evidence>
<organism evidence="3 5">
    <name type="scientific">Rotaria socialis</name>
    <dbReference type="NCBI Taxonomy" id="392032"/>
    <lineage>
        <taxon>Eukaryota</taxon>
        <taxon>Metazoa</taxon>
        <taxon>Spiralia</taxon>
        <taxon>Gnathifera</taxon>
        <taxon>Rotifera</taxon>
        <taxon>Eurotatoria</taxon>
        <taxon>Bdelloidea</taxon>
        <taxon>Philodinida</taxon>
        <taxon>Philodinidae</taxon>
        <taxon>Rotaria</taxon>
    </lineage>
</organism>
<accession>A0A821BBG7</accession>
<dbReference type="Proteomes" id="UP000663838">
    <property type="component" value="Unassembled WGS sequence"/>
</dbReference>
<dbReference type="EMBL" id="CAJNXB010002508">
    <property type="protein sequence ID" value="CAF3255858.1"/>
    <property type="molecule type" value="Genomic_DNA"/>
</dbReference>
<evidence type="ECO:0000313" key="5">
    <source>
        <dbReference type="Proteomes" id="UP000663838"/>
    </source>
</evidence>
<dbReference type="EMBL" id="CAJOBS010000512">
    <property type="protein sequence ID" value="CAF4592987.1"/>
    <property type="molecule type" value="Genomic_DNA"/>
</dbReference>
<dbReference type="OrthoDB" id="10024036at2759"/>
<dbReference type="AlphaFoldDB" id="A0A821BBG7"/>
<protein>
    <submittedName>
        <fullName evidence="3">Uncharacterized protein</fullName>
    </submittedName>
</protein>
<dbReference type="Proteomes" id="UP000663825">
    <property type="component" value="Unassembled WGS sequence"/>
</dbReference>